<dbReference type="Pfam" id="PF02518">
    <property type="entry name" value="HATPase_c"/>
    <property type="match status" value="1"/>
</dbReference>
<evidence type="ECO:0000256" key="2">
    <source>
        <dbReference type="ARBA" id="ARBA00012438"/>
    </source>
</evidence>
<evidence type="ECO:0000256" key="3">
    <source>
        <dbReference type="ARBA" id="ARBA00022553"/>
    </source>
</evidence>
<feature type="chain" id="PRO_5045051113" description="histidine kinase" evidence="7">
    <location>
        <begin position="27"/>
        <end position="940"/>
    </location>
</feature>
<evidence type="ECO:0000313" key="10">
    <source>
        <dbReference type="Proteomes" id="UP001200470"/>
    </source>
</evidence>
<protein>
    <recommendedName>
        <fullName evidence="2">histidine kinase</fullName>
        <ecNumber evidence="2">2.7.13.3</ecNumber>
    </recommendedName>
</protein>
<dbReference type="CDD" id="cd00130">
    <property type="entry name" value="PAS"/>
    <property type="match status" value="1"/>
</dbReference>
<dbReference type="InterPro" id="IPR003661">
    <property type="entry name" value="HisK_dim/P_dom"/>
</dbReference>
<dbReference type="SMART" id="SM00388">
    <property type="entry name" value="HisKA"/>
    <property type="match status" value="1"/>
</dbReference>
<keyword evidence="3" id="KW-0597">Phosphoprotein</keyword>
<feature type="domain" description="Histidine kinase" evidence="8">
    <location>
        <begin position="722"/>
        <end position="931"/>
    </location>
</feature>
<gene>
    <name evidence="9" type="ORF">I6E12_00530</name>
</gene>
<dbReference type="PRINTS" id="PR00344">
    <property type="entry name" value="BCTRLSENSOR"/>
</dbReference>
<dbReference type="SMART" id="SM00091">
    <property type="entry name" value="PAS"/>
    <property type="match status" value="1"/>
</dbReference>
<dbReference type="CDD" id="cd00082">
    <property type="entry name" value="HisKA"/>
    <property type="match status" value="1"/>
</dbReference>
<evidence type="ECO:0000256" key="4">
    <source>
        <dbReference type="ARBA" id="ARBA00022679"/>
    </source>
</evidence>
<dbReference type="InterPro" id="IPR000014">
    <property type="entry name" value="PAS"/>
</dbReference>
<comment type="caution">
    <text evidence="9">The sequence shown here is derived from an EMBL/GenBank/DDBJ whole genome shotgun (WGS) entry which is preliminary data.</text>
</comment>
<sequence>MQRKPNKRFIYTLVAIVLFSTMAANASSSNNHTRTYTNEHPLIYEDCWDMYPYSFLNEQGKPDGYNIEVIKMIFEKLKIPYTIVLKPATQNQADLNHDNADLIVVRSTGFFSRFGHYSRNSISLITMSLATPIDKPVNIHTFSDLSKQRVTVLDSGMVHRLMIDYEWGANAIPVKDINEAILRVSDTEQGQVIWYKPSLEYLKRTYDLDNIQITDVDIPLGEARFVSHNQQLLNQIDSVYTLLNSEDRFEPLQNKWFYPDRGEWQMPAWAWWLMGIATLLTIPLLYSLYYFRRKDRQLAKSYDLQNQRMSLILEASGVRMWTYNVHTESFNWYDRDSMNYITYPAEEFSHRYYPGDFNRLMRVIEQLIDGSITDEQVSLDIKAMDAETGDNQEHDFQIQLSVLQRNKKGNPIVILGTKKDITDELRMEQDAEERLIRYKTIFDSSTIGIIVFNAEGQLTNINEKACSLFQCDKKDIIRQSPSFRTLFELEEDHIEALDGVSMCRKVDFDNHLTSKELGHIINQSGTQIFEIHMMVACDEANEHANNLLVVVEDIRQHIEIKKQWKDKLARKRDLQHQLDNYIDHTNYLLKVSGMRIVRYSPETHTLCVKDNLSHVQYELTQTRCMTLVHERSQKRVMHLLSKMDNRSQEPFCMEVMTVIRSGENPLWLRFCMTPVHDDIEEKDAYFGICYDISELKANQLRLDEAYSTAREIEHAKNSFLKNMCYEIRTPLTAVVGFAEMLSTDITPEDEHVFTKEILDNSDHLLRLIDEILFYSRIDSDMVKITPTPTEFTELFKTNCQRGWDMAHPNGVNFIMEIPYDQLVLNIDGYNIAHLLTSLISNAAFNTKHGFVRVRFDYIGRRLIISVEDTSDGISDRELQLIKQHTGGSIDERIGISLPVCKQLAEMMNGTLEISSESGQGTIVWVSIPCQASLIKRKKFI</sequence>
<organism evidence="9 10">
    <name type="scientific">Xylanibacter brevis</name>
    <dbReference type="NCBI Taxonomy" id="83231"/>
    <lineage>
        <taxon>Bacteria</taxon>
        <taxon>Pseudomonadati</taxon>
        <taxon>Bacteroidota</taxon>
        <taxon>Bacteroidia</taxon>
        <taxon>Bacteroidales</taxon>
        <taxon>Prevotellaceae</taxon>
        <taxon>Xylanibacter</taxon>
    </lineage>
</organism>
<dbReference type="Pfam" id="PF13188">
    <property type="entry name" value="PAS_8"/>
    <property type="match status" value="1"/>
</dbReference>
<feature type="signal peptide" evidence="7">
    <location>
        <begin position="1"/>
        <end position="26"/>
    </location>
</feature>
<dbReference type="SUPFAM" id="SSF55785">
    <property type="entry name" value="PYP-like sensor domain (PAS domain)"/>
    <property type="match status" value="2"/>
</dbReference>
<evidence type="ECO:0000256" key="6">
    <source>
        <dbReference type="SAM" id="Phobius"/>
    </source>
</evidence>
<dbReference type="InterPro" id="IPR001638">
    <property type="entry name" value="Solute-binding_3/MltF_N"/>
</dbReference>
<keyword evidence="4" id="KW-0808">Transferase</keyword>
<dbReference type="Pfam" id="PF13426">
    <property type="entry name" value="PAS_9"/>
    <property type="match status" value="1"/>
</dbReference>
<keyword evidence="7" id="KW-0732">Signal</keyword>
<dbReference type="Gene3D" id="3.30.565.10">
    <property type="entry name" value="Histidine kinase-like ATPase, C-terminal domain"/>
    <property type="match status" value="1"/>
</dbReference>
<dbReference type="InterPro" id="IPR005467">
    <property type="entry name" value="His_kinase_dom"/>
</dbReference>
<dbReference type="InterPro" id="IPR035965">
    <property type="entry name" value="PAS-like_dom_sf"/>
</dbReference>
<dbReference type="NCBIfam" id="TIGR00229">
    <property type="entry name" value="sensory_box"/>
    <property type="match status" value="1"/>
</dbReference>
<evidence type="ECO:0000313" key="9">
    <source>
        <dbReference type="EMBL" id="MCF2562602.1"/>
    </source>
</evidence>
<dbReference type="SUPFAM" id="SSF53850">
    <property type="entry name" value="Periplasmic binding protein-like II"/>
    <property type="match status" value="1"/>
</dbReference>
<dbReference type="InterPro" id="IPR036097">
    <property type="entry name" value="HisK_dim/P_sf"/>
</dbReference>
<dbReference type="Gene3D" id="1.10.287.130">
    <property type="match status" value="1"/>
</dbReference>
<dbReference type="PROSITE" id="PS50109">
    <property type="entry name" value="HIS_KIN"/>
    <property type="match status" value="1"/>
</dbReference>
<dbReference type="SUPFAM" id="SSF55874">
    <property type="entry name" value="ATPase domain of HSP90 chaperone/DNA topoisomerase II/histidine kinase"/>
    <property type="match status" value="1"/>
</dbReference>
<dbReference type="Proteomes" id="UP001200470">
    <property type="component" value="Unassembled WGS sequence"/>
</dbReference>
<evidence type="ECO:0000259" key="8">
    <source>
        <dbReference type="PROSITE" id="PS50109"/>
    </source>
</evidence>
<keyword evidence="5" id="KW-0418">Kinase</keyword>
<evidence type="ECO:0000256" key="5">
    <source>
        <dbReference type="ARBA" id="ARBA00022777"/>
    </source>
</evidence>
<dbReference type="Pfam" id="PF00497">
    <property type="entry name" value="SBP_bac_3"/>
    <property type="match status" value="1"/>
</dbReference>
<evidence type="ECO:0000256" key="1">
    <source>
        <dbReference type="ARBA" id="ARBA00000085"/>
    </source>
</evidence>
<proteinExistence type="predicted"/>
<comment type="catalytic activity">
    <reaction evidence="1">
        <text>ATP + protein L-histidine = ADP + protein N-phospho-L-histidine.</text>
        <dbReference type="EC" id="2.7.13.3"/>
    </reaction>
</comment>
<dbReference type="InterPro" id="IPR003594">
    <property type="entry name" value="HATPase_dom"/>
</dbReference>
<dbReference type="PANTHER" id="PTHR43047">
    <property type="entry name" value="TWO-COMPONENT HISTIDINE PROTEIN KINASE"/>
    <property type="match status" value="1"/>
</dbReference>
<reference evidence="9 10" key="1">
    <citation type="submission" date="2020-12" db="EMBL/GenBank/DDBJ databases">
        <title>Whole genome sequences of gut porcine anaerobes.</title>
        <authorList>
            <person name="Kubasova T."/>
            <person name="Jahodarova E."/>
            <person name="Rychlik I."/>
        </authorList>
    </citation>
    <scope>NUCLEOTIDE SEQUENCE [LARGE SCALE GENOMIC DNA]</scope>
    <source>
        <strain evidence="9 10">An925</strain>
    </source>
</reference>
<evidence type="ECO:0000256" key="7">
    <source>
        <dbReference type="SAM" id="SignalP"/>
    </source>
</evidence>
<dbReference type="EMBL" id="JADYTN010000001">
    <property type="protein sequence ID" value="MCF2562602.1"/>
    <property type="molecule type" value="Genomic_DNA"/>
</dbReference>
<dbReference type="Gene3D" id="3.40.190.10">
    <property type="entry name" value="Periplasmic binding protein-like II"/>
    <property type="match status" value="2"/>
</dbReference>
<dbReference type="EC" id="2.7.13.3" evidence="2"/>
<keyword evidence="6" id="KW-0812">Transmembrane</keyword>
<dbReference type="InterPro" id="IPR004358">
    <property type="entry name" value="Sig_transdc_His_kin-like_C"/>
</dbReference>
<dbReference type="Gene3D" id="3.30.450.20">
    <property type="entry name" value="PAS domain"/>
    <property type="match status" value="3"/>
</dbReference>
<dbReference type="Pfam" id="PF00512">
    <property type="entry name" value="HisKA"/>
    <property type="match status" value="1"/>
</dbReference>
<dbReference type="SMART" id="SM00387">
    <property type="entry name" value="HATPase_c"/>
    <property type="match status" value="1"/>
</dbReference>
<accession>A0ABS9CCX2</accession>
<dbReference type="SUPFAM" id="SSF47384">
    <property type="entry name" value="Homodimeric domain of signal transducing histidine kinase"/>
    <property type="match status" value="1"/>
</dbReference>
<keyword evidence="6" id="KW-1133">Transmembrane helix</keyword>
<keyword evidence="6" id="KW-0472">Membrane</keyword>
<keyword evidence="10" id="KW-1185">Reference proteome</keyword>
<feature type="transmembrane region" description="Helical" evidence="6">
    <location>
        <begin position="269"/>
        <end position="291"/>
    </location>
</feature>
<name>A0ABS9CCX2_9BACT</name>
<dbReference type="InterPro" id="IPR036890">
    <property type="entry name" value="HATPase_C_sf"/>
</dbReference>